<dbReference type="PATRIC" id="fig|1240678.4.peg.6980"/>
<dbReference type="InterPro" id="IPR011322">
    <property type="entry name" value="N-reg_PII-like_a/b"/>
</dbReference>
<feature type="modified residue" description="O-UMP-tyrosine" evidence="7">
    <location>
        <position position="51"/>
    </location>
</feature>
<dbReference type="PROSITE" id="PS51343">
    <property type="entry name" value="PII_GLNB_DOM"/>
    <property type="match status" value="1"/>
</dbReference>
<dbReference type="Gene3D" id="3.30.70.120">
    <property type="match status" value="1"/>
</dbReference>
<name>A0A0D7CCB6_9ACTN</name>
<keyword evidence="4" id="KW-0547">Nucleotide-binding</keyword>
<accession>A0A0D7CCB6</accession>
<dbReference type="PROSITE" id="PS00496">
    <property type="entry name" value="PII_GLNB_UMP"/>
    <property type="match status" value="1"/>
</dbReference>
<dbReference type="PRINTS" id="PR00340">
    <property type="entry name" value="PIIGLNB"/>
</dbReference>
<keyword evidence="5" id="KW-0805">Transcription regulation</keyword>
<reference evidence="8 9" key="1">
    <citation type="submission" date="2014-09" db="EMBL/GenBank/DDBJ databases">
        <title>Draft genome sequence of Streptomyces natalensis ATCC 27448, producer of the antifungal pimaricin.</title>
        <authorList>
            <person name="Mendes M.V."/>
            <person name="Beites T."/>
            <person name="Pires S."/>
            <person name="Santos C.L."/>
            <person name="Moradas-Ferreira P."/>
        </authorList>
    </citation>
    <scope>NUCLEOTIDE SEQUENCE [LARGE SCALE GENOMIC DNA]</scope>
    <source>
        <strain evidence="8 9">ATCC 27448</strain>
    </source>
</reference>
<evidence type="ECO:0000256" key="1">
    <source>
        <dbReference type="ARBA" id="ARBA00011233"/>
    </source>
</evidence>
<sequence length="112" mass="12199">MKLITAVIKPHRLDEVKDALQAFGVHGLTVTEASGYGRQRGHTEVYRGAEYTVDLVPKIRIEVLAEDADAHELLDVIVKAARTGKIGDGKVWSVPVDDAVRVRTGERGPDAL</sequence>
<evidence type="ECO:0000256" key="4">
    <source>
        <dbReference type="ARBA" id="ARBA00022741"/>
    </source>
</evidence>
<evidence type="ECO:0000313" key="9">
    <source>
        <dbReference type="Proteomes" id="UP000032458"/>
    </source>
</evidence>
<evidence type="ECO:0000256" key="3">
    <source>
        <dbReference type="ARBA" id="ARBA00022553"/>
    </source>
</evidence>
<comment type="caution">
    <text evidence="8">The sequence shown here is derived from an EMBL/GenBank/DDBJ whole genome shotgun (WGS) entry which is preliminary data.</text>
</comment>
<evidence type="ECO:0000256" key="6">
    <source>
        <dbReference type="ARBA" id="ARBA00023163"/>
    </source>
</evidence>
<dbReference type="PANTHER" id="PTHR30115:SF11">
    <property type="entry name" value="NITROGEN REGULATORY PROTEIN P-II HOMOLOG"/>
    <property type="match status" value="1"/>
</dbReference>
<evidence type="ECO:0000256" key="2">
    <source>
        <dbReference type="ARBA" id="ARBA00015681"/>
    </source>
</evidence>
<dbReference type="SMART" id="SM00938">
    <property type="entry name" value="P-II"/>
    <property type="match status" value="1"/>
</dbReference>
<dbReference type="InterPro" id="IPR015867">
    <property type="entry name" value="N-reg_PII/ATP_PRibTrfase_C"/>
</dbReference>
<evidence type="ECO:0000256" key="5">
    <source>
        <dbReference type="ARBA" id="ARBA00023015"/>
    </source>
</evidence>
<evidence type="ECO:0000256" key="7">
    <source>
        <dbReference type="PIRSR" id="PIRSR602187-50"/>
    </source>
</evidence>
<comment type="subunit">
    <text evidence="1">Homotrimer.</text>
</comment>
<keyword evidence="6" id="KW-0804">Transcription</keyword>
<dbReference type="EMBL" id="JRKI01000061">
    <property type="protein sequence ID" value="KIZ13893.1"/>
    <property type="molecule type" value="Genomic_DNA"/>
</dbReference>
<keyword evidence="3 7" id="KW-0597">Phosphoprotein</keyword>
<keyword evidence="9" id="KW-1185">Reference proteome</keyword>
<organism evidence="8 9">
    <name type="scientific">Streptomyces natalensis ATCC 27448</name>
    <dbReference type="NCBI Taxonomy" id="1240678"/>
    <lineage>
        <taxon>Bacteria</taxon>
        <taxon>Bacillati</taxon>
        <taxon>Actinomycetota</taxon>
        <taxon>Actinomycetes</taxon>
        <taxon>Kitasatosporales</taxon>
        <taxon>Streptomycetaceae</taxon>
        <taxon>Streptomyces</taxon>
    </lineage>
</organism>
<dbReference type="AlphaFoldDB" id="A0A0D7CCB6"/>
<dbReference type="RefSeq" id="WP_030071717.1">
    <property type="nucleotide sequence ID" value="NZ_JRKI01000061.1"/>
</dbReference>
<dbReference type="SUPFAM" id="SSF54913">
    <property type="entry name" value="GlnB-like"/>
    <property type="match status" value="1"/>
</dbReference>
<dbReference type="PANTHER" id="PTHR30115">
    <property type="entry name" value="NITROGEN REGULATORY PROTEIN P-II"/>
    <property type="match status" value="1"/>
</dbReference>
<protein>
    <recommendedName>
        <fullName evidence="2">Nitrogen regulatory protein P-II</fullName>
    </recommendedName>
</protein>
<dbReference type="InterPro" id="IPR002332">
    <property type="entry name" value="N-reg_PII_urydylation_site"/>
</dbReference>
<gene>
    <name evidence="8" type="ORF">SNA_32680</name>
</gene>
<dbReference type="Proteomes" id="UP000032458">
    <property type="component" value="Unassembled WGS sequence"/>
</dbReference>
<dbReference type="InterPro" id="IPR002187">
    <property type="entry name" value="N-reg_PII"/>
</dbReference>
<dbReference type="Pfam" id="PF00543">
    <property type="entry name" value="P-II"/>
    <property type="match status" value="1"/>
</dbReference>
<dbReference type="GO" id="GO:0030234">
    <property type="term" value="F:enzyme regulator activity"/>
    <property type="evidence" value="ECO:0007669"/>
    <property type="project" value="InterPro"/>
</dbReference>
<proteinExistence type="predicted"/>
<evidence type="ECO:0000313" key="8">
    <source>
        <dbReference type="EMBL" id="KIZ13893.1"/>
    </source>
</evidence>
<dbReference type="GO" id="GO:0005524">
    <property type="term" value="F:ATP binding"/>
    <property type="evidence" value="ECO:0007669"/>
    <property type="project" value="TreeGrafter"/>
</dbReference>
<dbReference type="GO" id="GO:0006808">
    <property type="term" value="P:regulation of nitrogen utilization"/>
    <property type="evidence" value="ECO:0007669"/>
    <property type="project" value="InterPro"/>
</dbReference>
<dbReference type="GO" id="GO:0005829">
    <property type="term" value="C:cytosol"/>
    <property type="evidence" value="ECO:0007669"/>
    <property type="project" value="TreeGrafter"/>
</dbReference>